<proteinExistence type="predicted"/>
<accession>A0A4V3C4N2</accession>
<evidence type="ECO:0000313" key="1">
    <source>
        <dbReference type="EMBL" id="TDO26598.1"/>
    </source>
</evidence>
<dbReference type="EMBL" id="SNWP01000011">
    <property type="protein sequence ID" value="TDO26598.1"/>
    <property type="molecule type" value="Genomic_DNA"/>
</dbReference>
<reference evidence="1 2" key="1">
    <citation type="submission" date="2019-03" db="EMBL/GenBank/DDBJ databases">
        <title>Genomic Encyclopedia of Archaeal and Bacterial Type Strains, Phase II (KMG-II): from individual species to whole genera.</title>
        <authorList>
            <person name="Goeker M."/>
        </authorList>
    </citation>
    <scope>NUCLEOTIDE SEQUENCE [LARGE SCALE GENOMIC DNA]</scope>
    <source>
        <strain evidence="1 2">DSM 28323</strain>
    </source>
</reference>
<dbReference type="AlphaFoldDB" id="A0A4V3C4N2"/>
<gene>
    <name evidence="1" type="ORF">BC659_1906</name>
</gene>
<dbReference type="OrthoDB" id="669562at2"/>
<sequence length="135" mass="14816">MKKQSVQAIVKGIILSGILTAGTFIQANANNSGEAVAAKASAEFKYAGSSKDQASFNIKFNNPSGEKFTLLVLDAKGDLFFKESYAQKDFTKRFVLSKEDAEKLTFRIQTGKQSFDQDINLFLSETEARKAGCQQ</sequence>
<protein>
    <submittedName>
        <fullName evidence="1">Uncharacterized protein</fullName>
    </submittedName>
</protein>
<dbReference type="Proteomes" id="UP000295741">
    <property type="component" value="Unassembled WGS sequence"/>
</dbReference>
<organism evidence="1 2">
    <name type="scientific">Sediminibacterium goheungense</name>
    <dbReference type="NCBI Taxonomy" id="1086393"/>
    <lineage>
        <taxon>Bacteria</taxon>
        <taxon>Pseudomonadati</taxon>
        <taxon>Bacteroidota</taxon>
        <taxon>Chitinophagia</taxon>
        <taxon>Chitinophagales</taxon>
        <taxon>Chitinophagaceae</taxon>
        <taxon>Sediminibacterium</taxon>
    </lineage>
</organism>
<evidence type="ECO:0000313" key="2">
    <source>
        <dbReference type="Proteomes" id="UP000295741"/>
    </source>
</evidence>
<comment type="caution">
    <text evidence="1">The sequence shown here is derived from an EMBL/GenBank/DDBJ whole genome shotgun (WGS) entry which is preliminary data.</text>
</comment>
<keyword evidence="2" id="KW-1185">Reference proteome</keyword>
<name>A0A4V3C4N2_9BACT</name>
<dbReference type="RefSeq" id="WP_133474464.1">
    <property type="nucleotide sequence ID" value="NZ_SNWP01000011.1"/>
</dbReference>